<evidence type="ECO:0000313" key="3">
    <source>
        <dbReference type="Proteomes" id="UP000000589"/>
    </source>
</evidence>
<dbReference type="MGI" id="MGI:1918035">
    <property type="gene designation" value="Dennd1c"/>
</dbReference>
<name>A0A3B2WB03_MOUSE</name>
<reference evidence="1" key="3">
    <citation type="submission" date="2025-08" db="UniProtKB">
        <authorList>
            <consortium name="Ensembl"/>
        </authorList>
    </citation>
    <scope>IDENTIFICATION</scope>
    <source>
        <strain evidence="1">C57BL/6J</strain>
    </source>
</reference>
<keyword evidence="3" id="KW-1185">Reference proteome</keyword>
<reference evidence="1 3" key="2">
    <citation type="journal article" date="2011" name="PLoS Biol.">
        <title>Modernizing reference genome assemblies.</title>
        <authorList>
            <person name="Church D.M."/>
            <person name="Schneider V.A."/>
            <person name="Graves T."/>
            <person name="Auger K."/>
            <person name="Cunningham F."/>
            <person name="Bouk N."/>
            <person name="Chen H.C."/>
            <person name="Agarwala R."/>
            <person name="McLaren W.M."/>
            <person name="Ritchie G.R."/>
            <person name="Albracht D."/>
            <person name="Kremitzki M."/>
            <person name="Rock S."/>
            <person name="Kotkiewicz H."/>
            <person name="Kremitzki C."/>
            <person name="Wollam A."/>
            <person name="Trani L."/>
            <person name="Fulton L."/>
            <person name="Fulton R."/>
            <person name="Matthews L."/>
            <person name="Whitehead S."/>
            <person name="Chow W."/>
            <person name="Torrance J."/>
            <person name="Dunn M."/>
            <person name="Harden G."/>
            <person name="Threadgold G."/>
            <person name="Wood J."/>
            <person name="Collins J."/>
            <person name="Heath P."/>
            <person name="Griffiths G."/>
            <person name="Pelan S."/>
            <person name="Grafham D."/>
            <person name="Eichler E.E."/>
            <person name="Weinstock G."/>
            <person name="Mardis E.R."/>
            <person name="Wilson R.K."/>
            <person name="Howe K."/>
            <person name="Flicek P."/>
            <person name="Hubbard T."/>
        </authorList>
    </citation>
    <scope>NUCLEOTIDE SEQUENCE [LARGE SCALE GENOMIC DNA]</scope>
    <source>
        <strain evidence="1 3">C57BL/6J</strain>
    </source>
</reference>
<dbReference type="GO" id="GO:0005085">
    <property type="term" value="F:guanyl-nucleotide exchange factor activity"/>
    <property type="evidence" value="ECO:0007669"/>
    <property type="project" value="InterPro"/>
</dbReference>
<dbReference type="PANTHER" id="PTHR13196">
    <property type="entry name" value="DENN DOMAIN-CONTAINING"/>
    <property type="match status" value="1"/>
</dbReference>
<dbReference type="ExpressionAtlas" id="A0A3B2WB03">
    <property type="expression patterns" value="baseline and differential"/>
</dbReference>
<protein>
    <submittedName>
        <fullName evidence="1">DENN domain containing 1C</fullName>
    </submittedName>
</protein>
<dbReference type="AlphaFoldDB" id="A0A3B2WB03"/>
<organism evidence="1 3">
    <name type="scientific">Mus musculus</name>
    <name type="common">Mouse</name>
    <dbReference type="NCBI Taxonomy" id="10090"/>
    <lineage>
        <taxon>Eukaryota</taxon>
        <taxon>Metazoa</taxon>
        <taxon>Chordata</taxon>
        <taxon>Craniata</taxon>
        <taxon>Vertebrata</taxon>
        <taxon>Euteleostomi</taxon>
        <taxon>Mammalia</taxon>
        <taxon>Eutheria</taxon>
        <taxon>Euarchontoglires</taxon>
        <taxon>Glires</taxon>
        <taxon>Rodentia</taxon>
        <taxon>Myomorpha</taxon>
        <taxon>Muroidea</taxon>
        <taxon>Muridae</taxon>
        <taxon>Murinae</taxon>
        <taxon>Mus</taxon>
        <taxon>Mus</taxon>
    </lineage>
</organism>
<dbReference type="Bgee" id="ENSMUSG00000002668">
    <property type="expression patterns" value="Expressed in granulocyte and 86 other cell types or tissues"/>
</dbReference>
<gene>
    <name evidence="1 2" type="primary">Dennd1c</name>
</gene>
<evidence type="ECO:0000313" key="1">
    <source>
        <dbReference type="Ensembl" id="ENSMUSP00000156614.2"/>
    </source>
</evidence>
<dbReference type="Proteomes" id="UP000000589">
    <property type="component" value="Chromosome 17"/>
</dbReference>
<dbReference type="PANTHER" id="PTHR13196:SF25">
    <property type="entry name" value="DENN DOMAIN-CONTAINING PROTEIN 1C"/>
    <property type="match status" value="1"/>
</dbReference>
<dbReference type="VEuPathDB" id="HostDB:ENSMUSG00000002668"/>
<dbReference type="Ensembl" id="ENSMUST00000233564.2">
    <property type="protein sequence ID" value="ENSMUSP00000156614.2"/>
    <property type="gene ID" value="ENSMUSG00000002668.9"/>
</dbReference>
<reference evidence="1" key="4">
    <citation type="submission" date="2025-09" db="UniProtKB">
        <authorList>
            <consortium name="Ensembl"/>
        </authorList>
    </citation>
    <scope>IDENTIFICATION</scope>
    <source>
        <strain evidence="1">C57BL/6J</strain>
    </source>
</reference>
<reference evidence="1 3" key="1">
    <citation type="journal article" date="2009" name="PLoS Biol.">
        <title>Lineage-specific biology revealed by a finished genome assembly of the mouse.</title>
        <authorList>
            <consortium name="Mouse Genome Sequencing Consortium"/>
            <person name="Church D.M."/>
            <person name="Goodstadt L."/>
            <person name="Hillier L.W."/>
            <person name="Zody M.C."/>
            <person name="Goldstein S."/>
            <person name="She X."/>
            <person name="Bult C.J."/>
            <person name="Agarwala R."/>
            <person name="Cherry J.L."/>
            <person name="DiCuccio M."/>
            <person name="Hlavina W."/>
            <person name="Kapustin Y."/>
            <person name="Meric P."/>
            <person name="Maglott D."/>
            <person name="Birtle Z."/>
            <person name="Marques A.C."/>
            <person name="Graves T."/>
            <person name="Zhou S."/>
            <person name="Teague B."/>
            <person name="Potamousis K."/>
            <person name="Churas C."/>
            <person name="Place M."/>
            <person name="Herschleb J."/>
            <person name="Runnheim R."/>
            <person name="Forrest D."/>
            <person name="Amos-Landgraf J."/>
            <person name="Schwartz D.C."/>
            <person name="Cheng Z."/>
            <person name="Lindblad-Toh K."/>
            <person name="Eichler E.E."/>
            <person name="Ponting C.P."/>
        </authorList>
    </citation>
    <scope>NUCLEOTIDE SEQUENCE [LARGE SCALE GENOMIC DNA]</scope>
    <source>
        <strain evidence="1 3">C57BL/6J</strain>
    </source>
</reference>
<sequence length="61" mass="7189">MGSTETRHPPAMFDWFFEAGCPNSLEEDPPILRQFPPDFQEQEAMQMVPRFCFPFDIERPP</sequence>
<evidence type="ECO:0000313" key="2">
    <source>
        <dbReference type="MGI" id="MGI:1918035"/>
    </source>
</evidence>
<dbReference type="Gene3D" id="3.30.450.200">
    <property type="match status" value="1"/>
</dbReference>
<accession>A0A3B2WB03</accession>
<dbReference type="SMR" id="A0A3B2WB03"/>
<dbReference type="AGR" id="MGI:1918035"/>
<proteinExistence type="predicted"/>
<dbReference type="GeneTree" id="ENSGT00940000161573"/>
<dbReference type="Antibodypedia" id="50064">
    <property type="antibodies" value="54 antibodies from 13 providers"/>
</dbReference>
<dbReference type="InterPro" id="IPR040032">
    <property type="entry name" value="DENND1A/B/C"/>
</dbReference>